<feature type="region of interest" description="Disordered" evidence="1">
    <location>
        <begin position="228"/>
        <end position="271"/>
    </location>
</feature>
<evidence type="ECO:0000259" key="2">
    <source>
        <dbReference type="PROSITE" id="PS50837"/>
    </source>
</evidence>
<dbReference type="Proteomes" id="UP000220527">
    <property type="component" value="Unassembled WGS sequence"/>
</dbReference>
<dbReference type="InterPro" id="IPR005532">
    <property type="entry name" value="SUMF_dom"/>
</dbReference>
<accession>A0A2A6RH63</accession>
<feature type="compositionally biased region" description="Basic and acidic residues" evidence="1">
    <location>
        <begin position="250"/>
        <end position="259"/>
    </location>
</feature>
<proteinExistence type="predicted"/>
<dbReference type="AlphaFoldDB" id="A0A2A6RH63"/>
<dbReference type="Pfam" id="PF05729">
    <property type="entry name" value="NACHT"/>
    <property type="match status" value="1"/>
</dbReference>
<feature type="domain" description="NACHT" evidence="2">
    <location>
        <begin position="311"/>
        <end position="452"/>
    </location>
</feature>
<dbReference type="PANTHER" id="PTHR23150">
    <property type="entry name" value="SULFATASE MODIFYING FACTOR 1, 2"/>
    <property type="match status" value="1"/>
</dbReference>
<dbReference type="EMBL" id="NQWI01000066">
    <property type="protein sequence ID" value="PDW02464.1"/>
    <property type="molecule type" value="Genomic_DNA"/>
</dbReference>
<dbReference type="OrthoDB" id="134770at2"/>
<name>A0A2A6RH63_9CHLR</name>
<evidence type="ECO:0000313" key="3">
    <source>
        <dbReference type="EMBL" id="PDW02464.1"/>
    </source>
</evidence>
<dbReference type="Gene3D" id="3.90.1580.10">
    <property type="entry name" value="paralog of FGE (formylglycine-generating enzyme)"/>
    <property type="match status" value="1"/>
</dbReference>
<dbReference type="InterPro" id="IPR027417">
    <property type="entry name" value="P-loop_NTPase"/>
</dbReference>
<sequence length="1093" mass="120621">MPEPSIQRLRAELAQLDQALVTLAGMPAAQALLQQQRDAKAAELARLQQMLPTSGSAINQSNQAGGVNMGVNNTLQGPTHIGDAVARDKLEQRVDTIGAGRDAFVATQQTIHIYYGDQPPTNAARLLSNYLAYFAAECNHLRLQRIANPVKGQQDVDQSAVPELRLQAVYTSLTTNGPRVVRLRTSTTAGRVRRFLKRLEKIKRGPDDVRPEQVIMVGFASLAAKERKGTQQHGGALAPLRQHGQGDALPFDKLRDRLPKGVGGESHSGPPEALSATMLEHAELTGIDDATLLIVELQRPELAIEAIALQRWLVLLGDPGSGKSTVLRYLGHLLARRACGAHLVLPGWPDDATPIPILIPLAQVAEQLGKTHDPDVALWQTLGNILNGPQGASVGLLESLREAMHRGGVILLCDGLDELSAEGGEASPRSVISHALQRLVARTPVRIVITSRVLPYQSAGSWQLPQDEGWQVRTLTPLAFGQVKTFVRSWFRALADFDPDLTIQRAKQTADALIEQLVARPALQPLIASPLLLTMLTLLHNNDRVPEQEVDLYEQCVLLLLERWEPVRQPGLKRPGLIERLGNPPGLTLPLLRNPLHQLAYEAHRDARGEEGRGVISDDMLHARLVKFFDRMSLPDPLGAYKTFTRILAEEAGLLIARGDETFAFPHLSFQEYLAACYLAADPKMRDLAHAAWQSDDRERWRKVLVLLAGRLTAQDKARDQGFLWLKRLWSDVKRVKSPAQRSQDARLAALTYQGMGGRAAFAVSDELDLEAEIERPLRRALCALFTTRDAMVPAADRLMAGRILGELGDPRYPVSEDAWRKSLMHPSTVLTDQGEHYWRYVPAGTYRIGGWDGKGATTEHTLPPFWIARLPITVAQFARFVTEGYRDDSYWTTNGLGWRGKYTAPYEWGNPHFSTVNHPVVFVTWYEATAFCAWLGSQVATALPTGHTLRLPSEAEWEAAAAFAGPEERREYPWGSAVPTPEHAVYDAWQRNTPAPVGLCPAGMAACGAMDLAGNVWEWMSNSYKTYPEGSATLEQDFTPDKFDVPIRGGSCWNDSTSVRCGARGRLHPSFRVNSRGFRVVISAQARTNIHG</sequence>
<gene>
    <name evidence="3" type="ORF">CJ255_13735</name>
</gene>
<reference evidence="4" key="1">
    <citation type="submission" date="2017-08" db="EMBL/GenBank/DDBJ databases">
        <authorList>
            <person name="Grouzdev D.S."/>
            <person name="Gaisin V.A."/>
            <person name="Rysina M.S."/>
            <person name="Gorlenko V.M."/>
        </authorList>
    </citation>
    <scope>NUCLEOTIDE SEQUENCE [LARGE SCALE GENOMIC DNA]</scope>
    <source>
        <strain evidence="4">Kir15-3F</strain>
    </source>
</reference>
<dbReference type="InterPro" id="IPR042095">
    <property type="entry name" value="SUMF_sf"/>
</dbReference>
<dbReference type="InterPro" id="IPR007111">
    <property type="entry name" value="NACHT_NTPase"/>
</dbReference>
<protein>
    <recommendedName>
        <fullName evidence="2">NACHT domain-containing protein</fullName>
    </recommendedName>
</protein>
<dbReference type="RefSeq" id="WP_097644675.1">
    <property type="nucleotide sequence ID" value="NZ_NQWI01000066.1"/>
</dbReference>
<dbReference type="SUPFAM" id="SSF52540">
    <property type="entry name" value="P-loop containing nucleoside triphosphate hydrolases"/>
    <property type="match status" value="1"/>
</dbReference>
<evidence type="ECO:0000313" key="4">
    <source>
        <dbReference type="Proteomes" id="UP000220527"/>
    </source>
</evidence>
<comment type="caution">
    <text evidence="3">The sequence shown here is derived from an EMBL/GenBank/DDBJ whole genome shotgun (WGS) entry which is preliminary data.</text>
</comment>
<dbReference type="GO" id="GO:0120147">
    <property type="term" value="F:formylglycine-generating oxidase activity"/>
    <property type="evidence" value="ECO:0007669"/>
    <property type="project" value="TreeGrafter"/>
</dbReference>
<organism evidence="3 4">
    <name type="scientific">Candidatus Viridilinea mediisalina</name>
    <dbReference type="NCBI Taxonomy" id="2024553"/>
    <lineage>
        <taxon>Bacteria</taxon>
        <taxon>Bacillati</taxon>
        <taxon>Chloroflexota</taxon>
        <taxon>Chloroflexia</taxon>
        <taxon>Chloroflexales</taxon>
        <taxon>Chloroflexineae</taxon>
        <taxon>Oscillochloridaceae</taxon>
        <taxon>Candidatus Viridilinea</taxon>
    </lineage>
</organism>
<dbReference type="PANTHER" id="PTHR23150:SF19">
    <property type="entry name" value="FORMYLGLYCINE-GENERATING ENZYME"/>
    <property type="match status" value="1"/>
</dbReference>
<dbReference type="Gene3D" id="3.40.50.300">
    <property type="entry name" value="P-loop containing nucleotide triphosphate hydrolases"/>
    <property type="match status" value="1"/>
</dbReference>
<evidence type="ECO:0000256" key="1">
    <source>
        <dbReference type="SAM" id="MobiDB-lite"/>
    </source>
</evidence>
<dbReference type="InterPro" id="IPR051043">
    <property type="entry name" value="Sulfatase_Mod_Factor_Kinase"/>
</dbReference>
<dbReference type="InterPro" id="IPR016187">
    <property type="entry name" value="CTDL_fold"/>
</dbReference>
<dbReference type="SUPFAM" id="SSF56436">
    <property type="entry name" value="C-type lectin-like"/>
    <property type="match status" value="1"/>
</dbReference>
<dbReference type="Pfam" id="PF03781">
    <property type="entry name" value="FGE-sulfatase"/>
    <property type="match status" value="1"/>
</dbReference>
<dbReference type="PROSITE" id="PS50837">
    <property type="entry name" value="NACHT"/>
    <property type="match status" value="1"/>
</dbReference>
<keyword evidence="4" id="KW-1185">Reference proteome</keyword>